<comment type="similarity">
    <text evidence="2">Belongs to the mab-21 family.</text>
</comment>
<dbReference type="GO" id="GO:0016779">
    <property type="term" value="F:nucleotidyltransferase activity"/>
    <property type="evidence" value="ECO:0007669"/>
    <property type="project" value="UniProtKB-KW"/>
</dbReference>
<name>A0A9D4GB69_DREPO</name>
<evidence type="ECO:0000256" key="5">
    <source>
        <dbReference type="ARBA" id="ARBA00022723"/>
    </source>
</evidence>
<gene>
    <name evidence="8" type="ORF">DPMN_140582</name>
</gene>
<evidence type="ECO:0000256" key="1">
    <source>
        <dbReference type="ARBA" id="ARBA00001946"/>
    </source>
</evidence>
<proteinExistence type="inferred from homology"/>
<dbReference type="InterPro" id="IPR024810">
    <property type="entry name" value="MAB21L/cGLR"/>
</dbReference>
<comment type="cofactor">
    <cofactor evidence="1">
        <name>Mg(2+)</name>
        <dbReference type="ChEBI" id="CHEBI:18420"/>
    </cofactor>
</comment>
<keyword evidence="6" id="KW-0460">Magnesium</keyword>
<evidence type="ECO:0000259" key="7">
    <source>
        <dbReference type="Pfam" id="PF20266"/>
    </source>
</evidence>
<protein>
    <recommendedName>
        <fullName evidence="7">Mab-21-like HhH/H2TH-like domain-containing protein</fullName>
    </recommendedName>
</protein>
<dbReference type="Pfam" id="PF20266">
    <property type="entry name" value="Mab-21_C"/>
    <property type="match status" value="1"/>
</dbReference>
<keyword evidence="4" id="KW-0548">Nucleotidyltransferase</keyword>
<keyword evidence="3" id="KW-0808">Transferase</keyword>
<evidence type="ECO:0000256" key="6">
    <source>
        <dbReference type="ARBA" id="ARBA00022842"/>
    </source>
</evidence>
<dbReference type="Proteomes" id="UP000828390">
    <property type="component" value="Unassembled WGS sequence"/>
</dbReference>
<dbReference type="SMART" id="SM01265">
    <property type="entry name" value="Mab-21"/>
    <property type="match status" value="1"/>
</dbReference>
<evidence type="ECO:0000256" key="4">
    <source>
        <dbReference type="ARBA" id="ARBA00022695"/>
    </source>
</evidence>
<evidence type="ECO:0000313" key="9">
    <source>
        <dbReference type="Proteomes" id="UP000828390"/>
    </source>
</evidence>
<dbReference type="PANTHER" id="PTHR10656:SF42">
    <property type="entry name" value="CYCLIC GMP-AMP SYNTHASE-LIKE PROTEIN-RELATED"/>
    <property type="match status" value="1"/>
</dbReference>
<evidence type="ECO:0000256" key="3">
    <source>
        <dbReference type="ARBA" id="ARBA00022679"/>
    </source>
</evidence>
<dbReference type="PANTHER" id="PTHR10656">
    <property type="entry name" value="CELL FATE DETERMINING PROTEIN MAB21-RELATED"/>
    <property type="match status" value="1"/>
</dbReference>
<dbReference type="GO" id="GO:0046872">
    <property type="term" value="F:metal ion binding"/>
    <property type="evidence" value="ECO:0007669"/>
    <property type="project" value="UniProtKB-KW"/>
</dbReference>
<evidence type="ECO:0000313" key="8">
    <source>
        <dbReference type="EMBL" id="KAH3812158.1"/>
    </source>
</evidence>
<keyword evidence="9" id="KW-1185">Reference proteome</keyword>
<evidence type="ECO:0000256" key="2">
    <source>
        <dbReference type="ARBA" id="ARBA00008307"/>
    </source>
</evidence>
<sequence length="446" mass="51954">MKWLGYGPEIRQARRDAYREEYKLMTALMMMDGMTSITVGSKGEGLTSIYESDKNIFFVHNDIICLEDGITVCNFPKEMTVFRSCSRMRYSGYTRLLLEILRSDSYSPAHEFVCEVVCFALRDDGFGRKLLSSGKYFNKLSILQPSTNTVLHDRDGPSLSYSVGALNIDKIYPLRYYCPSIMQKWAARPRQWPPTNVVQKVVSLGAYLTPVGFKGSEYQDVEWRVCFDTGEIELVCNLNATQVNLYVLLKMVTNDVLKPRRKEVTSFTIKNIVLWMAEKNSQTLFHETSLIKWLHEGLNALKAAIVTKELPYFMIPERNLMAESDLKYEQQCRWILTLTEMLNEGPRMILRLPKIRRSIVAHPEPFRWYSKMRMELEMVGLRYETRRTLCTYHRPDEKWVVNYSDVILQELQIRTDEIVIEVFLRMIMEGSQATTSQDVLESMLKN</sequence>
<reference evidence="8" key="2">
    <citation type="submission" date="2020-11" db="EMBL/GenBank/DDBJ databases">
        <authorList>
            <person name="McCartney M.A."/>
            <person name="Auch B."/>
            <person name="Kono T."/>
            <person name="Mallez S."/>
            <person name="Becker A."/>
            <person name="Gohl D.M."/>
            <person name="Silverstein K.A.T."/>
            <person name="Koren S."/>
            <person name="Bechman K.B."/>
            <person name="Herman A."/>
            <person name="Abrahante J.E."/>
            <person name="Garbe J."/>
        </authorList>
    </citation>
    <scope>NUCLEOTIDE SEQUENCE</scope>
    <source>
        <strain evidence="8">Duluth1</strain>
        <tissue evidence="8">Whole animal</tissue>
    </source>
</reference>
<reference evidence="8" key="1">
    <citation type="journal article" date="2019" name="bioRxiv">
        <title>The Genome of the Zebra Mussel, Dreissena polymorpha: A Resource for Invasive Species Research.</title>
        <authorList>
            <person name="McCartney M.A."/>
            <person name="Auch B."/>
            <person name="Kono T."/>
            <person name="Mallez S."/>
            <person name="Zhang Y."/>
            <person name="Obille A."/>
            <person name="Becker A."/>
            <person name="Abrahante J.E."/>
            <person name="Garbe J."/>
            <person name="Badalamenti J.P."/>
            <person name="Herman A."/>
            <person name="Mangelson H."/>
            <person name="Liachko I."/>
            <person name="Sullivan S."/>
            <person name="Sone E.D."/>
            <person name="Koren S."/>
            <person name="Silverstein K.A.T."/>
            <person name="Beckman K.B."/>
            <person name="Gohl D.M."/>
        </authorList>
    </citation>
    <scope>NUCLEOTIDE SEQUENCE</scope>
    <source>
        <strain evidence="8">Duluth1</strain>
        <tissue evidence="8">Whole animal</tissue>
    </source>
</reference>
<comment type="caution">
    <text evidence="8">The sequence shown here is derived from an EMBL/GenBank/DDBJ whole genome shotgun (WGS) entry which is preliminary data.</text>
</comment>
<dbReference type="InterPro" id="IPR046906">
    <property type="entry name" value="Mab-21_HhH/H2TH-like"/>
</dbReference>
<dbReference type="EMBL" id="JAIWYP010000006">
    <property type="protein sequence ID" value="KAH3812158.1"/>
    <property type="molecule type" value="Genomic_DNA"/>
</dbReference>
<organism evidence="8 9">
    <name type="scientific">Dreissena polymorpha</name>
    <name type="common">Zebra mussel</name>
    <name type="synonym">Mytilus polymorpha</name>
    <dbReference type="NCBI Taxonomy" id="45954"/>
    <lineage>
        <taxon>Eukaryota</taxon>
        <taxon>Metazoa</taxon>
        <taxon>Spiralia</taxon>
        <taxon>Lophotrochozoa</taxon>
        <taxon>Mollusca</taxon>
        <taxon>Bivalvia</taxon>
        <taxon>Autobranchia</taxon>
        <taxon>Heteroconchia</taxon>
        <taxon>Euheterodonta</taxon>
        <taxon>Imparidentia</taxon>
        <taxon>Neoheterodontei</taxon>
        <taxon>Myida</taxon>
        <taxon>Dreissenoidea</taxon>
        <taxon>Dreissenidae</taxon>
        <taxon>Dreissena</taxon>
    </lineage>
</organism>
<feature type="domain" description="Mab-21-like HhH/H2TH-like" evidence="7">
    <location>
        <begin position="248"/>
        <end position="326"/>
    </location>
</feature>
<dbReference type="AlphaFoldDB" id="A0A9D4GB69"/>
<keyword evidence="5" id="KW-0479">Metal-binding</keyword>
<dbReference type="Gene3D" id="1.10.1410.40">
    <property type="match status" value="1"/>
</dbReference>
<accession>A0A9D4GB69</accession>